<evidence type="ECO:0000313" key="3">
    <source>
        <dbReference type="EMBL" id="MBU3804456.1"/>
    </source>
</evidence>
<keyword evidence="1" id="KW-0472">Membrane</keyword>
<dbReference type="NCBIfam" id="NF008740">
    <property type="entry name" value="PRK11770.1-2"/>
    <property type="match status" value="1"/>
</dbReference>
<comment type="caution">
    <text evidence="3">The sequence shown here is derived from an EMBL/GenBank/DDBJ whole genome shotgun (WGS) entry which is preliminary data.</text>
</comment>
<reference evidence="3" key="2">
    <citation type="submission" date="2021-04" db="EMBL/GenBank/DDBJ databases">
        <authorList>
            <person name="Gilroy R."/>
        </authorList>
    </citation>
    <scope>NUCLEOTIDE SEQUENCE</scope>
    <source>
        <strain evidence="3">B5-657</strain>
    </source>
</reference>
<dbReference type="Proteomes" id="UP000824229">
    <property type="component" value="Unassembled WGS sequence"/>
</dbReference>
<dbReference type="AlphaFoldDB" id="A0A9E2KD25"/>
<dbReference type="PIRSF" id="PIRSF028777">
    <property type="entry name" value="UCP028777"/>
    <property type="match status" value="1"/>
</dbReference>
<feature type="transmembrane region" description="Helical" evidence="1">
    <location>
        <begin position="80"/>
        <end position="101"/>
    </location>
</feature>
<protein>
    <submittedName>
        <fullName evidence="3">YccF domain-containing protein</fullName>
    </submittedName>
</protein>
<evidence type="ECO:0000256" key="1">
    <source>
        <dbReference type="SAM" id="Phobius"/>
    </source>
</evidence>
<evidence type="ECO:0000259" key="2">
    <source>
        <dbReference type="Pfam" id="PF03733"/>
    </source>
</evidence>
<dbReference type="InterPro" id="IPR031308">
    <property type="entry name" value="UCP028777"/>
</dbReference>
<dbReference type="GO" id="GO:0005886">
    <property type="term" value="C:plasma membrane"/>
    <property type="evidence" value="ECO:0007669"/>
    <property type="project" value="TreeGrafter"/>
</dbReference>
<keyword evidence="1" id="KW-0812">Transmembrane</keyword>
<gene>
    <name evidence="3" type="ORF">H9872_06840</name>
</gene>
<feature type="transmembrane region" description="Helical" evidence="1">
    <location>
        <begin position="6"/>
        <end position="35"/>
    </location>
</feature>
<feature type="domain" description="Inner membrane component" evidence="2">
    <location>
        <begin position="66"/>
        <end position="115"/>
    </location>
</feature>
<accession>A0A9E2KD25</accession>
<dbReference type="Pfam" id="PF03733">
    <property type="entry name" value="YccF"/>
    <property type="match status" value="2"/>
</dbReference>
<evidence type="ECO:0000313" key="4">
    <source>
        <dbReference type="Proteomes" id="UP000824229"/>
    </source>
</evidence>
<dbReference type="PANTHER" id="PTHR42903:SF1">
    <property type="entry name" value="INNER MEMBRANE PROTEIN YCCF"/>
    <property type="match status" value="1"/>
</dbReference>
<dbReference type="InterPro" id="IPR052937">
    <property type="entry name" value="Inner_membrane_protein"/>
</dbReference>
<dbReference type="InterPro" id="IPR005185">
    <property type="entry name" value="YccF"/>
</dbReference>
<feature type="transmembrane region" description="Helical" evidence="1">
    <location>
        <begin position="56"/>
        <end position="74"/>
    </location>
</feature>
<dbReference type="EMBL" id="JAHLFQ010000152">
    <property type="protein sequence ID" value="MBU3804456.1"/>
    <property type="molecule type" value="Genomic_DNA"/>
</dbReference>
<proteinExistence type="predicted"/>
<feature type="domain" description="Inner membrane component" evidence="2">
    <location>
        <begin position="4"/>
        <end position="54"/>
    </location>
</feature>
<name>A0A9E2KD25_9FIRM</name>
<sequence>MNFLGNLLWFLFGGFWIGIGWMMAGCLWCISLVGIPIGVQCFKFAGLAFFPFGKEVTYGGGAISLICNILWLVISGIPLAIEAAIIGCIFCITIIGIPFGLQCFKIAKLALLPFGARIN</sequence>
<keyword evidence="1" id="KW-1133">Transmembrane helix</keyword>
<organism evidence="3 4">
    <name type="scientific">Candidatus Cellulosilyticum pullistercoris</name>
    <dbReference type="NCBI Taxonomy" id="2838521"/>
    <lineage>
        <taxon>Bacteria</taxon>
        <taxon>Bacillati</taxon>
        <taxon>Bacillota</taxon>
        <taxon>Clostridia</taxon>
        <taxon>Lachnospirales</taxon>
        <taxon>Cellulosilyticaceae</taxon>
        <taxon>Cellulosilyticum</taxon>
    </lineage>
</organism>
<reference evidence="3" key="1">
    <citation type="journal article" date="2021" name="PeerJ">
        <title>Extensive microbial diversity within the chicken gut microbiome revealed by metagenomics and culture.</title>
        <authorList>
            <person name="Gilroy R."/>
            <person name="Ravi A."/>
            <person name="Getino M."/>
            <person name="Pursley I."/>
            <person name="Horton D.L."/>
            <person name="Alikhan N.F."/>
            <person name="Baker D."/>
            <person name="Gharbi K."/>
            <person name="Hall N."/>
            <person name="Watson M."/>
            <person name="Adriaenssens E.M."/>
            <person name="Foster-Nyarko E."/>
            <person name="Jarju S."/>
            <person name="Secka A."/>
            <person name="Antonio M."/>
            <person name="Oren A."/>
            <person name="Chaudhuri R.R."/>
            <person name="La Ragione R."/>
            <person name="Hildebrand F."/>
            <person name="Pallen M.J."/>
        </authorList>
    </citation>
    <scope>NUCLEOTIDE SEQUENCE</scope>
    <source>
        <strain evidence="3">B5-657</strain>
    </source>
</reference>
<dbReference type="PANTHER" id="PTHR42903">
    <property type="entry name" value="INNER MEMBRANE PROTEIN YCCF"/>
    <property type="match status" value="1"/>
</dbReference>